<feature type="transmembrane region" description="Helical" evidence="1">
    <location>
        <begin position="58"/>
        <end position="79"/>
    </location>
</feature>
<protein>
    <recommendedName>
        <fullName evidence="4">DUF2628 domain-containing protein</fullName>
    </recommendedName>
</protein>
<dbReference type="InterPro" id="IPR024399">
    <property type="entry name" value="DUF2628"/>
</dbReference>
<feature type="transmembrane region" description="Helical" evidence="1">
    <location>
        <begin position="33"/>
        <end position="51"/>
    </location>
</feature>
<gene>
    <name evidence="2" type="ORF">SAMN05660337_0378</name>
</gene>
<organism evidence="2 3">
    <name type="scientific">Maridesulfovibrio ferrireducens</name>
    <dbReference type="NCBI Taxonomy" id="246191"/>
    <lineage>
        <taxon>Bacteria</taxon>
        <taxon>Pseudomonadati</taxon>
        <taxon>Thermodesulfobacteriota</taxon>
        <taxon>Desulfovibrionia</taxon>
        <taxon>Desulfovibrionales</taxon>
        <taxon>Desulfovibrionaceae</taxon>
        <taxon>Maridesulfovibrio</taxon>
    </lineage>
</organism>
<evidence type="ECO:0000313" key="2">
    <source>
        <dbReference type="EMBL" id="SDK41541.1"/>
    </source>
</evidence>
<dbReference type="Proteomes" id="UP000199053">
    <property type="component" value="Unassembled WGS sequence"/>
</dbReference>
<keyword evidence="1" id="KW-1133">Transmembrane helix</keyword>
<accession>A0A1G9BPU9</accession>
<sequence>MNMITTDDYASFIGPNAGKYLFNFAKFQSLRDGFTATWHWPAFLFGFWWFLYRKMYFWAFVTFLLGFLPFGNLIAQFGYGLSAYFLYYRDSTAKAYAVMSTYPGQNTRMILEETGGVHGWVKIVGILCFFLQPAWIFVVSLLFGGAFMMSFQQVIM</sequence>
<dbReference type="OrthoDB" id="6691119at2"/>
<keyword evidence="1" id="KW-0472">Membrane</keyword>
<keyword evidence="1" id="KW-0812">Transmembrane</keyword>
<proteinExistence type="predicted"/>
<reference evidence="3" key="1">
    <citation type="submission" date="2016-10" db="EMBL/GenBank/DDBJ databases">
        <authorList>
            <person name="Varghese N."/>
            <person name="Submissions S."/>
        </authorList>
    </citation>
    <scope>NUCLEOTIDE SEQUENCE [LARGE SCALE GENOMIC DNA]</scope>
    <source>
        <strain evidence="3">DSM 16995</strain>
    </source>
</reference>
<feature type="transmembrane region" description="Helical" evidence="1">
    <location>
        <begin position="123"/>
        <end position="147"/>
    </location>
</feature>
<dbReference type="AlphaFoldDB" id="A0A1G9BPU9"/>
<name>A0A1G9BPU9_9BACT</name>
<evidence type="ECO:0000313" key="3">
    <source>
        <dbReference type="Proteomes" id="UP000199053"/>
    </source>
</evidence>
<dbReference type="EMBL" id="FNGA01000001">
    <property type="protein sequence ID" value="SDK41541.1"/>
    <property type="molecule type" value="Genomic_DNA"/>
</dbReference>
<dbReference type="Pfam" id="PF10947">
    <property type="entry name" value="DUF2628"/>
    <property type="match status" value="1"/>
</dbReference>
<evidence type="ECO:0000256" key="1">
    <source>
        <dbReference type="SAM" id="Phobius"/>
    </source>
</evidence>
<dbReference type="STRING" id="246191.SAMN05660337_0378"/>
<keyword evidence="3" id="KW-1185">Reference proteome</keyword>
<evidence type="ECO:0008006" key="4">
    <source>
        <dbReference type="Google" id="ProtNLM"/>
    </source>
</evidence>